<evidence type="ECO:0000256" key="1">
    <source>
        <dbReference type="SAM" id="Phobius"/>
    </source>
</evidence>
<feature type="transmembrane region" description="Helical" evidence="1">
    <location>
        <begin position="68"/>
        <end position="86"/>
    </location>
</feature>
<dbReference type="EMBL" id="CP036262">
    <property type="protein sequence ID" value="QDS95913.1"/>
    <property type="molecule type" value="Genomic_DNA"/>
</dbReference>
<dbReference type="Proteomes" id="UP000320672">
    <property type="component" value="Chromosome"/>
</dbReference>
<evidence type="ECO:0008006" key="4">
    <source>
        <dbReference type="Google" id="ProtNLM"/>
    </source>
</evidence>
<proteinExistence type="predicted"/>
<keyword evidence="1" id="KW-1133">Transmembrane helix</keyword>
<gene>
    <name evidence="2" type="ORF">FF011L_47140</name>
</gene>
<evidence type="ECO:0000313" key="2">
    <source>
        <dbReference type="EMBL" id="QDS95913.1"/>
    </source>
</evidence>
<name>A0A517MM04_9BACT</name>
<organism evidence="2 3">
    <name type="scientific">Roseimaritima multifibrata</name>
    <dbReference type="NCBI Taxonomy" id="1930274"/>
    <lineage>
        <taxon>Bacteria</taxon>
        <taxon>Pseudomonadati</taxon>
        <taxon>Planctomycetota</taxon>
        <taxon>Planctomycetia</taxon>
        <taxon>Pirellulales</taxon>
        <taxon>Pirellulaceae</taxon>
        <taxon>Roseimaritima</taxon>
    </lineage>
</organism>
<dbReference type="AlphaFoldDB" id="A0A517MM04"/>
<sequence>MFEKSDLTFQQMMVWERLHDGLKAIEDANDNLESRAAKIIAGSTGAIGAIAGFNLLPQSIVDTGRIESIFLAVLCASVLVLFWFAAKLWSQRSLCVPINGDVDDLYNDFIAKTQNEAFNNALIDTAKAFEHAKWVNGIKGSELRRMYIVLQSQLVIVGVGVVIKAFS</sequence>
<keyword evidence="1" id="KW-0812">Transmembrane</keyword>
<evidence type="ECO:0000313" key="3">
    <source>
        <dbReference type="Proteomes" id="UP000320672"/>
    </source>
</evidence>
<dbReference type="RefSeq" id="WP_145354130.1">
    <property type="nucleotide sequence ID" value="NZ_CP036262.1"/>
</dbReference>
<accession>A0A517MM04</accession>
<keyword evidence="1" id="KW-0472">Membrane</keyword>
<keyword evidence="3" id="KW-1185">Reference proteome</keyword>
<protein>
    <recommendedName>
        <fullName evidence="4">SMODS and SLOG-associating 2TM effector domain-containing protein</fullName>
    </recommendedName>
</protein>
<feature type="transmembrane region" description="Helical" evidence="1">
    <location>
        <begin position="36"/>
        <end position="56"/>
    </location>
</feature>
<dbReference type="KEGG" id="rml:FF011L_47140"/>
<reference evidence="2 3" key="1">
    <citation type="submission" date="2019-02" db="EMBL/GenBank/DDBJ databases">
        <title>Deep-cultivation of Planctomycetes and their phenomic and genomic characterization uncovers novel biology.</title>
        <authorList>
            <person name="Wiegand S."/>
            <person name="Jogler M."/>
            <person name="Boedeker C."/>
            <person name="Pinto D."/>
            <person name="Vollmers J."/>
            <person name="Rivas-Marin E."/>
            <person name="Kohn T."/>
            <person name="Peeters S.H."/>
            <person name="Heuer A."/>
            <person name="Rast P."/>
            <person name="Oberbeckmann S."/>
            <person name="Bunk B."/>
            <person name="Jeske O."/>
            <person name="Meyerdierks A."/>
            <person name="Storesund J.E."/>
            <person name="Kallscheuer N."/>
            <person name="Luecker S."/>
            <person name="Lage O.M."/>
            <person name="Pohl T."/>
            <person name="Merkel B.J."/>
            <person name="Hornburger P."/>
            <person name="Mueller R.-W."/>
            <person name="Bruemmer F."/>
            <person name="Labrenz M."/>
            <person name="Spormann A.M."/>
            <person name="Op den Camp H."/>
            <person name="Overmann J."/>
            <person name="Amann R."/>
            <person name="Jetten M.S.M."/>
            <person name="Mascher T."/>
            <person name="Medema M.H."/>
            <person name="Devos D.P."/>
            <person name="Kaster A.-K."/>
            <person name="Ovreas L."/>
            <person name="Rohde M."/>
            <person name="Galperin M.Y."/>
            <person name="Jogler C."/>
        </authorList>
    </citation>
    <scope>NUCLEOTIDE SEQUENCE [LARGE SCALE GENOMIC DNA]</scope>
    <source>
        <strain evidence="2 3">FF011L</strain>
    </source>
</reference>